<dbReference type="Gene3D" id="3.30.70.580">
    <property type="entry name" value="Pseudouridine synthase I, catalytic domain, N-terminal subdomain"/>
    <property type="match status" value="1"/>
</dbReference>
<dbReference type="AlphaFoldDB" id="A0A1N7KGM8"/>
<comment type="catalytic activity">
    <reaction evidence="2">
        <text>uridine(35) in tRNA(Tyr) = pseudouridine(35) in tRNA(Tyr)</text>
        <dbReference type="Rhea" id="RHEA:60556"/>
        <dbReference type="Rhea" id="RHEA-COMP:15607"/>
        <dbReference type="Rhea" id="RHEA-COMP:15608"/>
        <dbReference type="ChEBI" id="CHEBI:65314"/>
        <dbReference type="ChEBI" id="CHEBI:65315"/>
    </reaction>
</comment>
<keyword evidence="1" id="KW-0413">Isomerase</keyword>
<evidence type="ECO:0000256" key="6">
    <source>
        <dbReference type="ARBA" id="ARBA00041420"/>
    </source>
</evidence>
<reference evidence="15" key="1">
    <citation type="submission" date="2017-01" db="EMBL/GenBank/DDBJ databases">
        <authorList>
            <person name="Varghese N."/>
            <person name="Submissions S."/>
        </authorList>
    </citation>
    <scope>NUCLEOTIDE SEQUENCE [LARGE SCALE GENOMIC DNA]</scope>
    <source>
        <strain evidence="15">DSM 22306</strain>
    </source>
</reference>
<evidence type="ECO:0000259" key="12">
    <source>
        <dbReference type="Pfam" id="PF00849"/>
    </source>
</evidence>
<dbReference type="EMBL" id="FTOE01000002">
    <property type="protein sequence ID" value="SIS60630.1"/>
    <property type="molecule type" value="Genomic_DNA"/>
</dbReference>
<comment type="catalytic activity">
    <reaction evidence="3">
        <text>uridine(2604) in 23S rRNA = pseudouridine(2604) in 23S rRNA</text>
        <dbReference type="Rhea" id="RHEA:38875"/>
        <dbReference type="Rhea" id="RHEA-COMP:10093"/>
        <dbReference type="Rhea" id="RHEA-COMP:10094"/>
        <dbReference type="ChEBI" id="CHEBI:65314"/>
        <dbReference type="ChEBI" id="CHEBI:65315"/>
        <dbReference type="EC" id="5.4.99.21"/>
    </reaction>
</comment>
<organism evidence="14 15">
    <name type="scientific">Neptunomonas antarctica</name>
    <dbReference type="NCBI Taxonomy" id="619304"/>
    <lineage>
        <taxon>Bacteria</taxon>
        <taxon>Pseudomonadati</taxon>
        <taxon>Pseudomonadota</taxon>
        <taxon>Gammaproteobacteria</taxon>
        <taxon>Oceanospirillales</taxon>
        <taxon>Oceanospirillaceae</taxon>
        <taxon>Neptunomonas</taxon>
    </lineage>
</organism>
<keyword evidence="11" id="KW-0694">RNA-binding</keyword>
<dbReference type="RefSeq" id="WP_054343350.1">
    <property type="nucleotide sequence ID" value="NZ_FTOE01000002.1"/>
</dbReference>
<dbReference type="PROSITE" id="PS50889">
    <property type="entry name" value="S4"/>
    <property type="match status" value="1"/>
</dbReference>
<evidence type="ECO:0000313" key="14">
    <source>
        <dbReference type="EMBL" id="SIS60630.1"/>
    </source>
</evidence>
<name>A0A1N7KGM8_9GAMM</name>
<dbReference type="GO" id="GO:0003723">
    <property type="term" value="F:RNA binding"/>
    <property type="evidence" value="ECO:0007669"/>
    <property type="project" value="UniProtKB-KW"/>
</dbReference>
<dbReference type="InterPro" id="IPR000748">
    <property type="entry name" value="PsdUridine_synth_RsuA/RluB/E/F"/>
</dbReference>
<feature type="domain" description="RNA-binding S4" evidence="13">
    <location>
        <begin position="1"/>
        <end position="37"/>
    </location>
</feature>
<dbReference type="GO" id="GO:0160138">
    <property type="term" value="F:23S rRNA pseudouridine(2604) synthase activity"/>
    <property type="evidence" value="ECO:0007669"/>
    <property type="project" value="UniProtKB-EC"/>
</dbReference>
<dbReference type="SUPFAM" id="SSF55120">
    <property type="entry name" value="Pseudouridine synthase"/>
    <property type="match status" value="1"/>
</dbReference>
<sequence length="241" mass="26875">MRLSQFLVFAGICSRHSASKLIAARLVTIDGVIAEHPCFVSGQEKIIADGTLAILPDQCSYVLYNKPVGVDCNCNADNPQSIVNQLVLPPAVSIRLFPVGRIDKDSHGLMLLTNDGDLCYRLLSPDYSHPKTYRVTVEPHYKKPDIDADFQQRMTQGIDLDGTLTLPCELTIFETNQFTITLTQGLNRQIRRMSRAVGYKVIDLQRIHIMNLALGDLPLNQSRELTTEELATLKKHISTPS</sequence>
<evidence type="ECO:0000259" key="13">
    <source>
        <dbReference type="Pfam" id="PF01479"/>
    </source>
</evidence>
<dbReference type="Gene3D" id="3.10.290.10">
    <property type="entry name" value="RNA-binding S4 domain"/>
    <property type="match status" value="1"/>
</dbReference>
<evidence type="ECO:0000256" key="11">
    <source>
        <dbReference type="PROSITE-ProRule" id="PRU00182"/>
    </source>
</evidence>
<evidence type="ECO:0000256" key="9">
    <source>
        <dbReference type="ARBA" id="ARBA00042890"/>
    </source>
</evidence>
<dbReference type="Proteomes" id="UP000185999">
    <property type="component" value="Unassembled WGS sequence"/>
</dbReference>
<evidence type="ECO:0000313" key="15">
    <source>
        <dbReference type="Proteomes" id="UP000185999"/>
    </source>
</evidence>
<evidence type="ECO:0000256" key="4">
    <source>
        <dbReference type="ARBA" id="ARBA00038922"/>
    </source>
</evidence>
<keyword evidence="15" id="KW-1185">Reference proteome</keyword>
<dbReference type="Pfam" id="PF01479">
    <property type="entry name" value="S4"/>
    <property type="match status" value="1"/>
</dbReference>
<dbReference type="SUPFAM" id="SSF55174">
    <property type="entry name" value="Alpha-L RNA-binding motif"/>
    <property type="match status" value="1"/>
</dbReference>
<dbReference type="InterPro" id="IPR006145">
    <property type="entry name" value="PsdUridine_synth_RsuA/RluA"/>
</dbReference>
<dbReference type="CDD" id="cd00165">
    <property type="entry name" value="S4"/>
    <property type="match status" value="1"/>
</dbReference>
<dbReference type="EC" id="5.4.99.21" evidence="4"/>
<dbReference type="STRING" id="619304.SAMN05421760_102419"/>
<feature type="domain" description="Pseudouridine synthase RsuA/RluA-like" evidence="12">
    <location>
        <begin position="61"/>
        <end position="194"/>
    </location>
</feature>
<evidence type="ECO:0000256" key="7">
    <source>
        <dbReference type="ARBA" id="ARBA00041697"/>
    </source>
</evidence>
<dbReference type="InterPro" id="IPR050343">
    <property type="entry name" value="RsuA_PseudoU_synthase"/>
</dbReference>
<evidence type="ECO:0000256" key="2">
    <source>
        <dbReference type="ARBA" id="ARBA00036390"/>
    </source>
</evidence>
<dbReference type="NCBIfam" id="TIGR00093">
    <property type="entry name" value="pseudouridine synthase"/>
    <property type="match status" value="1"/>
</dbReference>
<accession>A0A1N7KGM8</accession>
<dbReference type="Gene3D" id="3.30.70.1560">
    <property type="entry name" value="Alpha-L RNA-binding motif"/>
    <property type="match status" value="1"/>
</dbReference>
<dbReference type="InterPro" id="IPR036986">
    <property type="entry name" value="S4_RNA-bd_sf"/>
</dbReference>
<dbReference type="InterPro" id="IPR002942">
    <property type="entry name" value="S4_RNA-bd"/>
</dbReference>
<dbReference type="PANTHER" id="PTHR47683:SF2">
    <property type="entry name" value="RNA-BINDING S4 DOMAIN-CONTAINING PROTEIN"/>
    <property type="match status" value="1"/>
</dbReference>
<proteinExistence type="predicted"/>
<dbReference type="OrthoDB" id="9807213at2"/>
<dbReference type="GO" id="GO:0000455">
    <property type="term" value="P:enzyme-directed rRNA pseudouridine synthesis"/>
    <property type="evidence" value="ECO:0007669"/>
    <property type="project" value="UniProtKB-ARBA"/>
</dbReference>
<evidence type="ECO:0000256" key="8">
    <source>
        <dbReference type="ARBA" id="ARBA00042843"/>
    </source>
</evidence>
<evidence type="ECO:0000256" key="10">
    <source>
        <dbReference type="ARBA" id="ARBA00043147"/>
    </source>
</evidence>
<dbReference type="InterPro" id="IPR020094">
    <property type="entry name" value="TruA/RsuA/RluB/E/F_N"/>
</dbReference>
<evidence type="ECO:0000256" key="3">
    <source>
        <dbReference type="ARBA" id="ARBA00036535"/>
    </source>
</evidence>
<protein>
    <recommendedName>
        <fullName evidence="5">Dual-specificity RNA pseudouridine synthase RluF</fullName>
        <ecNumber evidence="4">5.4.99.21</ecNumber>
    </recommendedName>
    <alternativeName>
        <fullName evidence="7">23S rRNA pseudouridine(2604) synthase</fullName>
    </alternativeName>
    <alternativeName>
        <fullName evidence="9">Ribosomal large subunit pseudouridine synthase F</fullName>
    </alternativeName>
    <alternativeName>
        <fullName evidence="8">rRNA pseudouridylate synthase F</fullName>
    </alternativeName>
    <alternativeName>
        <fullName evidence="10">rRNA-uridine isomerase F</fullName>
    </alternativeName>
    <alternativeName>
        <fullName evidence="6">tRNA(Tyr) pseudouridine(35) synthase</fullName>
    </alternativeName>
</protein>
<evidence type="ECO:0000256" key="1">
    <source>
        <dbReference type="ARBA" id="ARBA00023235"/>
    </source>
</evidence>
<dbReference type="PANTHER" id="PTHR47683">
    <property type="entry name" value="PSEUDOURIDINE SYNTHASE FAMILY PROTEIN-RELATED"/>
    <property type="match status" value="1"/>
</dbReference>
<dbReference type="InterPro" id="IPR042092">
    <property type="entry name" value="PsdUridine_s_RsuA/RluB/E/F_cat"/>
</dbReference>
<dbReference type="InterPro" id="IPR020103">
    <property type="entry name" value="PsdUridine_synth_cat_dom_sf"/>
</dbReference>
<dbReference type="Pfam" id="PF00849">
    <property type="entry name" value="PseudoU_synth_2"/>
    <property type="match status" value="1"/>
</dbReference>
<gene>
    <name evidence="14" type="ORF">SAMN05421760_102419</name>
</gene>
<evidence type="ECO:0000256" key="5">
    <source>
        <dbReference type="ARBA" id="ARBA00039989"/>
    </source>
</evidence>